<evidence type="ECO:0000256" key="1">
    <source>
        <dbReference type="PROSITE-ProRule" id="PRU00325"/>
    </source>
</evidence>
<protein>
    <recommendedName>
        <fullName evidence="2">SWIM-type domain-containing protein</fullName>
    </recommendedName>
</protein>
<dbReference type="Proteomes" id="UP000196655">
    <property type="component" value="Unassembled WGS sequence"/>
</dbReference>
<organism evidence="3 4">
    <name type="scientific">Inquilinus limosus</name>
    <dbReference type="NCBI Taxonomy" id="171674"/>
    <lineage>
        <taxon>Bacteria</taxon>
        <taxon>Pseudomonadati</taxon>
        <taxon>Pseudomonadota</taxon>
        <taxon>Alphaproteobacteria</taxon>
        <taxon>Rhodospirillales</taxon>
        <taxon>Rhodospirillaceae</taxon>
        <taxon>Inquilinus</taxon>
    </lineage>
</organism>
<keyword evidence="1" id="KW-0862">Zinc</keyword>
<keyword evidence="4" id="KW-1185">Reference proteome</keyword>
<evidence type="ECO:0000313" key="4">
    <source>
        <dbReference type="Proteomes" id="UP000196655"/>
    </source>
</evidence>
<sequence length="659" mass="69798">MAQGLDDAALEALASRGLLRRATADAGRVRVEREDERSADLILDGETVRLDTKGLATSTCTCPAPGICRHRLAAAIHLRGATAEAASTDWAAVFDAIGIEELARYAGRSGWRNALVAAPEVAVEIKSETSSLTVRLGTAEPVVFLAVGGLDAAITKAALKDRKACVVAAALAARRALGLPPPAIETNADADLPAQAPDSRVLREVRDFLCRVYGTGLAIAPMALEEEARTLALAGRVEAMPRVSGLLRSLAAGIGTLRRREADADSEALLALAAECHALCVALDAAPSEQLRIGLAGQVRQDYASISDLALVGLGARLWETTSGAHGATAHLFDAEGGRAYTASLARPDRTDPLFTPVSAFRQTAIWGTTMAELCAGRVHLAGAQASPAGRLSAAASVTARVEPWTPTREAVAGWSCAFDDWAALEASLQSAFTPRLAAGPLPEVPVVLIFSRHATARFDEISQSLVWPLADARRRWVGLTLRYEGPERDRIPVLERLVASARFWAVLAVAALDGGRIELRPYALWGEAQQLLDFDARPSDAGTASRSLLDRLRRLGSRPANGPAGPVTPTHATDAVLNQAWARLLRRAESGGMQPADVFAREAGRLAGRLEPAGFVALAKAFRGLAVASPDMLPALGLRSAYMVSTLRRARARLVWME</sequence>
<evidence type="ECO:0000259" key="2">
    <source>
        <dbReference type="PROSITE" id="PS50966"/>
    </source>
</evidence>
<gene>
    <name evidence="3" type="ORF">BWR60_23750</name>
</gene>
<keyword evidence="1" id="KW-0863">Zinc-finger</keyword>
<dbReference type="Pfam" id="PF04434">
    <property type="entry name" value="SWIM"/>
    <property type="match status" value="1"/>
</dbReference>
<feature type="domain" description="SWIM-type" evidence="2">
    <location>
        <begin position="46"/>
        <end position="79"/>
    </location>
</feature>
<dbReference type="PROSITE" id="PS50966">
    <property type="entry name" value="ZF_SWIM"/>
    <property type="match status" value="1"/>
</dbReference>
<dbReference type="GO" id="GO:0008270">
    <property type="term" value="F:zinc ion binding"/>
    <property type="evidence" value="ECO:0007669"/>
    <property type="project" value="UniProtKB-KW"/>
</dbReference>
<dbReference type="EMBL" id="NHON01000053">
    <property type="protein sequence ID" value="OWJ64637.1"/>
    <property type="molecule type" value="Genomic_DNA"/>
</dbReference>
<accession>A0A211ZHP1</accession>
<dbReference type="InterPro" id="IPR007527">
    <property type="entry name" value="Znf_SWIM"/>
</dbReference>
<evidence type="ECO:0000313" key="3">
    <source>
        <dbReference type="EMBL" id="OWJ64637.1"/>
    </source>
</evidence>
<proteinExistence type="predicted"/>
<keyword evidence="1" id="KW-0479">Metal-binding</keyword>
<comment type="caution">
    <text evidence="3">The sequence shown here is derived from an EMBL/GenBank/DDBJ whole genome shotgun (WGS) entry which is preliminary data.</text>
</comment>
<name>A0A211ZHP1_9PROT</name>
<reference evidence="4" key="1">
    <citation type="submission" date="2017-05" db="EMBL/GenBank/DDBJ databases">
        <authorList>
            <person name="Macchi M."/>
            <person name="Festa S."/>
            <person name="Coppotelli B.M."/>
            <person name="Morelli I.S."/>
        </authorList>
    </citation>
    <scope>NUCLEOTIDE SEQUENCE [LARGE SCALE GENOMIC DNA]</scope>
    <source>
        <strain evidence="4">I</strain>
    </source>
</reference>
<dbReference type="AlphaFoldDB" id="A0A211ZHP1"/>